<accession>A0A9D3YFF3</accession>
<dbReference type="EMBL" id="JAIWYP010000016">
    <property type="protein sequence ID" value="KAH3697589.1"/>
    <property type="molecule type" value="Genomic_DNA"/>
</dbReference>
<protein>
    <submittedName>
        <fullName evidence="2">Uncharacterized protein</fullName>
    </submittedName>
</protein>
<feature type="region of interest" description="Disordered" evidence="1">
    <location>
        <begin position="38"/>
        <end position="58"/>
    </location>
</feature>
<evidence type="ECO:0000313" key="3">
    <source>
        <dbReference type="Proteomes" id="UP000828390"/>
    </source>
</evidence>
<feature type="compositionally biased region" description="Low complexity" evidence="1">
    <location>
        <begin position="78"/>
        <end position="95"/>
    </location>
</feature>
<reference evidence="2" key="2">
    <citation type="submission" date="2020-11" db="EMBL/GenBank/DDBJ databases">
        <authorList>
            <person name="McCartney M.A."/>
            <person name="Auch B."/>
            <person name="Kono T."/>
            <person name="Mallez S."/>
            <person name="Becker A."/>
            <person name="Gohl D.M."/>
            <person name="Silverstein K.A.T."/>
            <person name="Koren S."/>
            <person name="Bechman K.B."/>
            <person name="Herman A."/>
            <person name="Abrahante J.E."/>
            <person name="Garbe J."/>
        </authorList>
    </citation>
    <scope>NUCLEOTIDE SEQUENCE</scope>
    <source>
        <strain evidence="2">Duluth1</strain>
        <tissue evidence="2">Whole animal</tissue>
    </source>
</reference>
<feature type="region of interest" description="Disordered" evidence="1">
    <location>
        <begin position="76"/>
        <end position="95"/>
    </location>
</feature>
<sequence>MVAYINQPAQTSQASLGAYLGSYSPLIQSFLPTSSHSPAQLQRLSSSLAPPSSQTTTSTTAIIIKKSSSHLPAKLQRLSSSLSPPASQLLLPPPP</sequence>
<gene>
    <name evidence="2" type="ORF">DPMN_085092</name>
</gene>
<evidence type="ECO:0000313" key="2">
    <source>
        <dbReference type="EMBL" id="KAH3697589.1"/>
    </source>
</evidence>
<dbReference type="AlphaFoldDB" id="A0A9D3YFF3"/>
<dbReference type="Proteomes" id="UP000828390">
    <property type="component" value="Unassembled WGS sequence"/>
</dbReference>
<keyword evidence="3" id="KW-1185">Reference proteome</keyword>
<name>A0A9D3YFF3_DREPO</name>
<comment type="caution">
    <text evidence="2">The sequence shown here is derived from an EMBL/GenBank/DDBJ whole genome shotgun (WGS) entry which is preliminary data.</text>
</comment>
<proteinExistence type="predicted"/>
<evidence type="ECO:0000256" key="1">
    <source>
        <dbReference type="SAM" id="MobiDB-lite"/>
    </source>
</evidence>
<reference evidence="2" key="1">
    <citation type="journal article" date="2019" name="bioRxiv">
        <title>The Genome of the Zebra Mussel, Dreissena polymorpha: A Resource for Invasive Species Research.</title>
        <authorList>
            <person name="McCartney M.A."/>
            <person name="Auch B."/>
            <person name="Kono T."/>
            <person name="Mallez S."/>
            <person name="Zhang Y."/>
            <person name="Obille A."/>
            <person name="Becker A."/>
            <person name="Abrahante J.E."/>
            <person name="Garbe J."/>
            <person name="Badalamenti J.P."/>
            <person name="Herman A."/>
            <person name="Mangelson H."/>
            <person name="Liachko I."/>
            <person name="Sullivan S."/>
            <person name="Sone E.D."/>
            <person name="Koren S."/>
            <person name="Silverstein K.A.T."/>
            <person name="Beckman K.B."/>
            <person name="Gohl D.M."/>
        </authorList>
    </citation>
    <scope>NUCLEOTIDE SEQUENCE</scope>
    <source>
        <strain evidence="2">Duluth1</strain>
        <tissue evidence="2">Whole animal</tissue>
    </source>
</reference>
<organism evidence="2 3">
    <name type="scientific">Dreissena polymorpha</name>
    <name type="common">Zebra mussel</name>
    <name type="synonym">Mytilus polymorpha</name>
    <dbReference type="NCBI Taxonomy" id="45954"/>
    <lineage>
        <taxon>Eukaryota</taxon>
        <taxon>Metazoa</taxon>
        <taxon>Spiralia</taxon>
        <taxon>Lophotrochozoa</taxon>
        <taxon>Mollusca</taxon>
        <taxon>Bivalvia</taxon>
        <taxon>Autobranchia</taxon>
        <taxon>Heteroconchia</taxon>
        <taxon>Euheterodonta</taxon>
        <taxon>Imparidentia</taxon>
        <taxon>Neoheterodontei</taxon>
        <taxon>Myida</taxon>
        <taxon>Dreissenoidea</taxon>
        <taxon>Dreissenidae</taxon>
        <taxon>Dreissena</taxon>
    </lineage>
</organism>